<dbReference type="CDD" id="cd09272">
    <property type="entry name" value="RNase_HI_RT_Ty1"/>
    <property type="match status" value="1"/>
</dbReference>
<organism evidence="2 3">
    <name type="scientific">Rehmannia glutinosa</name>
    <name type="common">Chinese foxglove</name>
    <dbReference type="NCBI Taxonomy" id="99300"/>
    <lineage>
        <taxon>Eukaryota</taxon>
        <taxon>Viridiplantae</taxon>
        <taxon>Streptophyta</taxon>
        <taxon>Embryophyta</taxon>
        <taxon>Tracheophyta</taxon>
        <taxon>Spermatophyta</taxon>
        <taxon>Magnoliopsida</taxon>
        <taxon>eudicotyledons</taxon>
        <taxon>Gunneridae</taxon>
        <taxon>Pentapetalae</taxon>
        <taxon>asterids</taxon>
        <taxon>lamiids</taxon>
        <taxon>Lamiales</taxon>
        <taxon>Orobanchaceae</taxon>
        <taxon>Rehmannieae</taxon>
        <taxon>Rehmannia</taxon>
    </lineage>
</organism>
<gene>
    <name evidence="2" type="ORF">DH2020_016622</name>
</gene>
<dbReference type="InterPro" id="IPR043502">
    <property type="entry name" value="DNA/RNA_pol_sf"/>
</dbReference>
<dbReference type="PANTHER" id="PTHR11439:SF442">
    <property type="entry name" value="CYSTEINE-RICH RLK (RECEPTOR-LIKE PROTEIN KINASE) 8"/>
    <property type="match status" value="1"/>
</dbReference>
<name>A0ABR0WRZ2_REHGL</name>
<comment type="caution">
    <text evidence="2">The sequence shown here is derived from an EMBL/GenBank/DDBJ whole genome shotgun (WGS) entry which is preliminary data.</text>
</comment>
<dbReference type="PANTHER" id="PTHR11439">
    <property type="entry name" value="GAG-POL-RELATED RETROTRANSPOSON"/>
    <property type="match status" value="1"/>
</dbReference>
<dbReference type="EMBL" id="JABTTQ020000009">
    <property type="protein sequence ID" value="KAK6149097.1"/>
    <property type="molecule type" value="Genomic_DNA"/>
</dbReference>
<sequence>MFLAYAAHKNFIVYKMDVKSAFLNGLLEEEVYVEQPPGFEQKTLGDKVYKLKKALYGLKQAPRAWNSRMDKYLQDNGFAKCRHQHALYVKVKEVEKGQDCLLVQIYVDDIIFGATNESLCKKFSKLMQGEFEMSMMGELNFFLGLQIKQCQEGIYISQSKYTKELLKKFGIKEGRTVSTPMATNVKIDKDEKGKPVDESKYRGMIGSLLYLTASRQDILHAVFLCARFQSNPKESHISAVKRIFRYLKGTIQYGLFYPKNEKISLKGYSDSDYAGCRVDRKSTSGTCQMLGNILVSWFCKKQNSIATSTTEAEYIVAGSCCAQVLWMRQQLRDYDVEEKEIPIMCDNRSAIAITQNPVLHSRTKHIDVRYHFIRDHVEKKDITLEYISTDKQLADIFTKPLCESRFEELKHELGLIEPS</sequence>
<evidence type="ECO:0000259" key="1">
    <source>
        <dbReference type="Pfam" id="PF07727"/>
    </source>
</evidence>
<evidence type="ECO:0000313" key="2">
    <source>
        <dbReference type="EMBL" id="KAK6149097.1"/>
    </source>
</evidence>
<keyword evidence="3" id="KW-1185">Reference proteome</keyword>
<dbReference type="Pfam" id="PF07727">
    <property type="entry name" value="RVT_2"/>
    <property type="match status" value="1"/>
</dbReference>
<protein>
    <recommendedName>
        <fullName evidence="1">Reverse transcriptase Ty1/copia-type domain-containing protein</fullName>
    </recommendedName>
</protein>
<feature type="domain" description="Reverse transcriptase Ty1/copia-type" evidence="1">
    <location>
        <begin position="2"/>
        <end position="182"/>
    </location>
</feature>
<proteinExistence type="predicted"/>
<dbReference type="InterPro" id="IPR013103">
    <property type="entry name" value="RVT_2"/>
</dbReference>
<evidence type="ECO:0000313" key="3">
    <source>
        <dbReference type="Proteomes" id="UP001318860"/>
    </source>
</evidence>
<dbReference type="SUPFAM" id="SSF56672">
    <property type="entry name" value="DNA/RNA polymerases"/>
    <property type="match status" value="1"/>
</dbReference>
<accession>A0ABR0WRZ2</accession>
<dbReference type="Proteomes" id="UP001318860">
    <property type="component" value="Unassembled WGS sequence"/>
</dbReference>
<reference evidence="2 3" key="1">
    <citation type="journal article" date="2021" name="Comput. Struct. Biotechnol. J.">
        <title>De novo genome assembly of the potent medicinal plant Rehmannia glutinosa using nanopore technology.</title>
        <authorList>
            <person name="Ma L."/>
            <person name="Dong C."/>
            <person name="Song C."/>
            <person name="Wang X."/>
            <person name="Zheng X."/>
            <person name="Niu Y."/>
            <person name="Chen S."/>
            <person name="Feng W."/>
        </authorList>
    </citation>
    <scope>NUCLEOTIDE SEQUENCE [LARGE SCALE GENOMIC DNA]</scope>
    <source>
        <strain evidence="2">DH-2019</strain>
    </source>
</reference>